<reference evidence="1 2" key="1">
    <citation type="journal article" date="2016" name="Mol. Biol. Evol.">
        <title>Comparative Genomics of Early-Diverging Mushroom-Forming Fungi Provides Insights into the Origins of Lignocellulose Decay Capabilities.</title>
        <authorList>
            <person name="Nagy L.G."/>
            <person name="Riley R."/>
            <person name="Tritt A."/>
            <person name="Adam C."/>
            <person name="Daum C."/>
            <person name="Floudas D."/>
            <person name="Sun H."/>
            <person name="Yadav J.S."/>
            <person name="Pangilinan J."/>
            <person name="Larsson K.H."/>
            <person name="Matsuura K."/>
            <person name="Barry K."/>
            <person name="Labutti K."/>
            <person name="Kuo R."/>
            <person name="Ohm R.A."/>
            <person name="Bhattacharya S.S."/>
            <person name="Shirouzu T."/>
            <person name="Yoshinaga Y."/>
            <person name="Martin F.M."/>
            <person name="Grigoriev I.V."/>
            <person name="Hibbett D.S."/>
        </authorList>
    </citation>
    <scope>NUCLEOTIDE SEQUENCE [LARGE SCALE GENOMIC DNA]</scope>
    <source>
        <strain evidence="1 2">CBS 109695</strain>
    </source>
</reference>
<evidence type="ECO:0000313" key="2">
    <source>
        <dbReference type="Proteomes" id="UP000076532"/>
    </source>
</evidence>
<keyword evidence="2" id="KW-1185">Reference proteome</keyword>
<protein>
    <submittedName>
        <fullName evidence="1">Uncharacterized protein</fullName>
    </submittedName>
</protein>
<dbReference type="EMBL" id="KV417505">
    <property type="protein sequence ID" value="KZP28095.1"/>
    <property type="molecule type" value="Genomic_DNA"/>
</dbReference>
<organism evidence="1 2">
    <name type="scientific">Athelia psychrophila</name>
    <dbReference type="NCBI Taxonomy" id="1759441"/>
    <lineage>
        <taxon>Eukaryota</taxon>
        <taxon>Fungi</taxon>
        <taxon>Dikarya</taxon>
        <taxon>Basidiomycota</taxon>
        <taxon>Agaricomycotina</taxon>
        <taxon>Agaricomycetes</taxon>
        <taxon>Agaricomycetidae</taxon>
        <taxon>Atheliales</taxon>
        <taxon>Atheliaceae</taxon>
        <taxon>Athelia</taxon>
    </lineage>
</organism>
<evidence type="ECO:0000313" key="1">
    <source>
        <dbReference type="EMBL" id="KZP28095.1"/>
    </source>
</evidence>
<dbReference type="Proteomes" id="UP000076532">
    <property type="component" value="Unassembled WGS sequence"/>
</dbReference>
<name>A0A166RB72_9AGAM</name>
<proteinExistence type="predicted"/>
<dbReference type="AlphaFoldDB" id="A0A166RB72"/>
<sequence>MWHIRCYSLWREIAARLEPDARAAQPLSHDHTGRPGFTFRANACPLVQTLFDSEVYTLQCEPFETMALAAQG</sequence>
<accession>A0A166RB72</accession>
<gene>
    <name evidence="1" type="ORF">FIBSPDRAFT_274669</name>
</gene>